<dbReference type="Proteomes" id="UP000198767">
    <property type="component" value="Unassembled WGS sequence"/>
</dbReference>
<dbReference type="PROSITE" id="PS51318">
    <property type="entry name" value="TAT"/>
    <property type="match status" value="1"/>
</dbReference>
<keyword evidence="1" id="KW-0732">Signal</keyword>
<dbReference type="OrthoDB" id="6106486at2"/>
<reference evidence="3 4" key="1">
    <citation type="submission" date="2016-10" db="EMBL/GenBank/DDBJ databases">
        <authorList>
            <person name="de Groot N.N."/>
        </authorList>
    </citation>
    <scope>NUCLEOTIDE SEQUENCE [LARGE SCALE GENOMIC DNA]</scope>
    <source>
        <strain evidence="3 4">U95</strain>
    </source>
</reference>
<feature type="signal peptide" evidence="1">
    <location>
        <begin position="1"/>
        <end position="26"/>
    </location>
</feature>
<evidence type="ECO:0000313" key="3">
    <source>
        <dbReference type="EMBL" id="SCZ58782.1"/>
    </source>
</evidence>
<evidence type="ECO:0000259" key="2">
    <source>
        <dbReference type="PROSITE" id="PS51549"/>
    </source>
</evidence>
<gene>
    <name evidence="3" type="ORF">SAMN04488118_103400</name>
</gene>
<dbReference type="STRING" id="1156985.SAMN04488118_103400"/>
<dbReference type="PROSITE" id="PS51549">
    <property type="entry name" value="DM13"/>
    <property type="match status" value="1"/>
</dbReference>
<dbReference type="RefSeq" id="WP_090217558.1">
    <property type="nucleotide sequence ID" value="NZ_CANLDO010000024.1"/>
</dbReference>
<organism evidence="3 4">
    <name type="scientific">Epibacterium ulvae</name>
    <dbReference type="NCBI Taxonomy" id="1156985"/>
    <lineage>
        <taxon>Bacteria</taxon>
        <taxon>Pseudomonadati</taxon>
        <taxon>Pseudomonadota</taxon>
        <taxon>Alphaproteobacteria</taxon>
        <taxon>Rhodobacterales</taxon>
        <taxon>Roseobacteraceae</taxon>
        <taxon>Epibacterium</taxon>
    </lineage>
</organism>
<dbReference type="AlphaFoldDB" id="A0A1G5QAU3"/>
<evidence type="ECO:0000256" key="1">
    <source>
        <dbReference type="SAM" id="SignalP"/>
    </source>
</evidence>
<dbReference type="InterPro" id="IPR006311">
    <property type="entry name" value="TAT_signal"/>
</dbReference>
<keyword evidence="4" id="KW-1185">Reference proteome</keyword>
<accession>A0A1G5QAU3</accession>
<dbReference type="Pfam" id="PF10517">
    <property type="entry name" value="DM13"/>
    <property type="match status" value="1"/>
</dbReference>
<feature type="chain" id="PRO_5011471710" evidence="1">
    <location>
        <begin position="27"/>
        <end position="134"/>
    </location>
</feature>
<feature type="domain" description="DM13" evidence="2">
    <location>
        <begin position="36"/>
        <end position="134"/>
    </location>
</feature>
<dbReference type="EMBL" id="FMWG01000003">
    <property type="protein sequence ID" value="SCZ58782.1"/>
    <property type="molecule type" value="Genomic_DNA"/>
</dbReference>
<sequence>MINRRNVLMGATIAVAAGASAIPAAAGSDKKVAATGSFTGLSNHVTSGSVKIIQKDGRTFVELGKDFSLDGGPDPRVAFGKDGAYAADTKLGALLNLTGKQRYAVPPSISAADYNEVYIWCEVAGVPLGVAKLK</sequence>
<proteinExistence type="predicted"/>
<protein>
    <submittedName>
        <fullName evidence="3">Electron transfer DM13</fullName>
    </submittedName>
</protein>
<dbReference type="InterPro" id="IPR019545">
    <property type="entry name" value="DM13_domain"/>
</dbReference>
<name>A0A1G5QAU3_9RHOB</name>
<evidence type="ECO:0000313" key="4">
    <source>
        <dbReference type="Proteomes" id="UP000198767"/>
    </source>
</evidence>